<comment type="caution">
    <text evidence="2">The sequence shown here is derived from an EMBL/GenBank/DDBJ whole genome shotgun (WGS) entry which is preliminary data.</text>
</comment>
<evidence type="ECO:0000313" key="3">
    <source>
        <dbReference type="Proteomes" id="UP000319894"/>
    </source>
</evidence>
<dbReference type="AlphaFoldDB" id="A0A554MYJ8"/>
<dbReference type="EMBL" id="QMDX01000010">
    <property type="protein sequence ID" value="TSD09850.1"/>
    <property type="molecule type" value="Genomic_DNA"/>
</dbReference>
<name>A0A554MYJ8_9EURY</name>
<dbReference type="Proteomes" id="UP000319894">
    <property type="component" value="Unassembled WGS sequence"/>
</dbReference>
<sequence>MAEDQATLSTFDDEAGPDDGAVTGDRPASTDGRAGGAAGEELVCPWCLAGADRFVEAGPTGLGCGRCSAALPVDADWFHARDVVAPRPMYETAD</sequence>
<proteinExistence type="predicted"/>
<dbReference type="InParanoid" id="A0A554MYJ8"/>
<protein>
    <submittedName>
        <fullName evidence="2">Uncharacterized protein</fullName>
    </submittedName>
</protein>
<feature type="region of interest" description="Disordered" evidence="1">
    <location>
        <begin position="1"/>
        <end position="37"/>
    </location>
</feature>
<evidence type="ECO:0000313" key="2">
    <source>
        <dbReference type="EMBL" id="TSD09850.1"/>
    </source>
</evidence>
<reference evidence="2 3" key="1">
    <citation type="submission" date="2018-06" db="EMBL/GenBank/DDBJ databases">
        <title>Natronomonas sp. F16-60 a new haloarchaeon isolated from a solar saltern of Isla Cristina, Huelva, Spain.</title>
        <authorList>
            <person name="Duran-Viseras A."/>
            <person name="Sanchez-Porro C."/>
            <person name="Ventosa A."/>
        </authorList>
    </citation>
    <scope>NUCLEOTIDE SEQUENCE [LARGE SCALE GENOMIC DNA]</scope>
    <source>
        <strain evidence="2 3">F16-60</strain>
    </source>
</reference>
<organism evidence="2 3">
    <name type="scientific">Haloglomus irregulare</name>
    <dbReference type="NCBI Taxonomy" id="2234134"/>
    <lineage>
        <taxon>Archaea</taxon>
        <taxon>Methanobacteriati</taxon>
        <taxon>Methanobacteriota</taxon>
        <taxon>Stenosarchaea group</taxon>
        <taxon>Halobacteria</taxon>
        <taxon>Halobacteriales</taxon>
        <taxon>Natronomonadaceae</taxon>
        <taxon>Haloglomus</taxon>
    </lineage>
</organism>
<evidence type="ECO:0000256" key="1">
    <source>
        <dbReference type="SAM" id="MobiDB-lite"/>
    </source>
</evidence>
<keyword evidence="3" id="KW-1185">Reference proteome</keyword>
<feature type="compositionally biased region" description="Polar residues" evidence="1">
    <location>
        <begin position="1"/>
        <end position="10"/>
    </location>
</feature>
<gene>
    <name evidence="2" type="ORF">DP107_14490</name>
</gene>
<accession>A0A554MYJ8</accession>
<dbReference type="RefSeq" id="WP_144262858.1">
    <property type="nucleotide sequence ID" value="NZ_QMDX01000010.1"/>
</dbReference>